<dbReference type="Pfam" id="PF00005">
    <property type="entry name" value="ABC_tran"/>
    <property type="match status" value="2"/>
</dbReference>
<feature type="domain" description="ABC transporter" evidence="9">
    <location>
        <begin position="519"/>
        <end position="739"/>
    </location>
</feature>
<feature type="transmembrane region" description="Helical" evidence="8">
    <location>
        <begin position="99"/>
        <end position="120"/>
    </location>
</feature>
<dbReference type="SUPFAM" id="SSF52540">
    <property type="entry name" value="P-loop containing nucleoside triphosphate hydrolases"/>
    <property type="match status" value="2"/>
</dbReference>
<evidence type="ECO:0000256" key="6">
    <source>
        <dbReference type="ARBA" id="ARBA00022989"/>
    </source>
</evidence>
<dbReference type="AlphaFoldDB" id="A0A381WT72"/>
<evidence type="ECO:0000256" key="7">
    <source>
        <dbReference type="ARBA" id="ARBA00023136"/>
    </source>
</evidence>
<dbReference type="PROSITE" id="PS50893">
    <property type="entry name" value="ABC_TRANSPORTER_2"/>
    <property type="match status" value="2"/>
</dbReference>
<feature type="transmembrane region" description="Helical" evidence="8">
    <location>
        <begin position="58"/>
        <end position="79"/>
    </location>
</feature>
<dbReference type="InterPro" id="IPR017871">
    <property type="entry name" value="ABC_transporter-like_CS"/>
</dbReference>
<feature type="transmembrane region" description="Helical" evidence="8">
    <location>
        <begin position="18"/>
        <end position="51"/>
    </location>
</feature>
<dbReference type="InterPro" id="IPR003439">
    <property type="entry name" value="ABC_transporter-like_ATP-bd"/>
</dbReference>
<accession>A0A381WT72</accession>
<keyword evidence="7 8" id="KW-0472">Membrane</keyword>
<dbReference type="PROSITE" id="PS00211">
    <property type="entry name" value="ABC_TRANSPORTER_1"/>
    <property type="match status" value="1"/>
</dbReference>
<dbReference type="CDD" id="cd03225">
    <property type="entry name" value="ABC_cobalt_CbiO_domain1"/>
    <property type="match status" value="2"/>
</dbReference>
<proteinExistence type="predicted"/>
<evidence type="ECO:0000313" key="10">
    <source>
        <dbReference type="EMBL" id="SVA55709.1"/>
    </source>
</evidence>
<reference evidence="10" key="1">
    <citation type="submission" date="2018-05" db="EMBL/GenBank/DDBJ databases">
        <authorList>
            <person name="Lanie J.A."/>
            <person name="Ng W.-L."/>
            <person name="Kazmierczak K.M."/>
            <person name="Andrzejewski T.M."/>
            <person name="Davidsen T.M."/>
            <person name="Wayne K.J."/>
            <person name="Tettelin H."/>
            <person name="Glass J.I."/>
            <person name="Rusch D."/>
            <person name="Podicherti R."/>
            <person name="Tsui H.-C.T."/>
            <person name="Winkler M.E."/>
        </authorList>
    </citation>
    <scope>NUCLEOTIDE SEQUENCE</scope>
</reference>
<dbReference type="InterPro" id="IPR015856">
    <property type="entry name" value="ABC_transpr_CbiO/EcfA_su"/>
</dbReference>
<dbReference type="GO" id="GO:0042626">
    <property type="term" value="F:ATPase-coupled transmembrane transporter activity"/>
    <property type="evidence" value="ECO:0007669"/>
    <property type="project" value="TreeGrafter"/>
</dbReference>
<dbReference type="GO" id="GO:0005524">
    <property type="term" value="F:ATP binding"/>
    <property type="evidence" value="ECO:0007669"/>
    <property type="project" value="UniProtKB-KW"/>
</dbReference>
<dbReference type="InterPro" id="IPR003593">
    <property type="entry name" value="AAA+_ATPase"/>
</dbReference>
<protein>
    <recommendedName>
        <fullName evidence="9">ABC transporter domain-containing protein</fullName>
    </recommendedName>
</protein>
<comment type="subcellular location">
    <subcellularLocation>
        <location evidence="1">Membrane</location>
        <topology evidence="1">Multi-pass membrane protein</topology>
    </subcellularLocation>
</comment>
<keyword evidence="3 8" id="KW-0812">Transmembrane</keyword>
<dbReference type="InterPro" id="IPR003339">
    <property type="entry name" value="ABC/ECF_trnsptr_transmembrane"/>
</dbReference>
<feature type="transmembrane region" description="Helical" evidence="8">
    <location>
        <begin position="132"/>
        <end position="150"/>
    </location>
</feature>
<evidence type="ECO:0000256" key="1">
    <source>
        <dbReference type="ARBA" id="ARBA00004141"/>
    </source>
</evidence>
<keyword evidence="5" id="KW-0067">ATP-binding</keyword>
<name>A0A381WT72_9ZZZZ</name>
<dbReference type="Pfam" id="PF02361">
    <property type="entry name" value="CbiQ"/>
    <property type="match status" value="1"/>
</dbReference>
<evidence type="ECO:0000256" key="2">
    <source>
        <dbReference type="ARBA" id="ARBA00022448"/>
    </source>
</evidence>
<organism evidence="10">
    <name type="scientific">marine metagenome</name>
    <dbReference type="NCBI Taxonomy" id="408172"/>
    <lineage>
        <taxon>unclassified sequences</taxon>
        <taxon>metagenomes</taxon>
        <taxon>ecological metagenomes</taxon>
    </lineage>
</organism>
<dbReference type="CDD" id="cd16914">
    <property type="entry name" value="EcfT"/>
    <property type="match status" value="1"/>
</dbReference>
<dbReference type="GO" id="GO:0016887">
    <property type="term" value="F:ATP hydrolysis activity"/>
    <property type="evidence" value="ECO:0007669"/>
    <property type="project" value="InterPro"/>
</dbReference>
<evidence type="ECO:0000256" key="8">
    <source>
        <dbReference type="SAM" id="Phobius"/>
    </source>
</evidence>
<dbReference type="InterPro" id="IPR050095">
    <property type="entry name" value="ECF_ABC_transporter_ATP-bd"/>
</dbReference>
<dbReference type="GO" id="GO:0043190">
    <property type="term" value="C:ATP-binding cassette (ABC) transporter complex"/>
    <property type="evidence" value="ECO:0007669"/>
    <property type="project" value="TreeGrafter"/>
</dbReference>
<evidence type="ECO:0000256" key="3">
    <source>
        <dbReference type="ARBA" id="ARBA00022692"/>
    </source>
</evidence>
<dbReference type="InterPro" id="IPR027417">
    <property type="entry name" value="P-loop_NTPase"/>
</dbReference>
<keyword evidence="4" id="KW-0547">Nucleotide-binding</keyword>
<evidence type="ECO:0000256" key="5">
    <source>
        <dbReference type="ARBA" id="ARBA00022840"/>
    </source>
</evidence>
<evidence type="ECO:0000256" key="4">
    <source>
        <dbReference type="ARBA" id="ARBA00022741"/>
    </source>
</evidence>
<dbReference type="EMBL" id="UINC01012808">
    <property type="protein sequence ID" value="SVA55709.1"/>
    <property type="molecule type" value="Genomic_DNA"/>
</dbReference>
<sequence>MFNFNKNGMGVLTPVPRFFFFCIVSLLSTFFTYNWIGIIVSGSFIFIIYLAGKIYNKLGLITSTVAGILSFFGNIFIHHSGEIVFSFGPLILTSGGLETGSILGLRLFFMILFAVAYISVTPLEDLFDTFKSLYLPLKGQIYLMIVLRYIDLLNKEFTTIKQSMSIRGINWDGSVLEKIKGLKLIPVPIIFRLIGHIQQQTLAVDNLGGISNKKINIEEKSNVNFEISKASVTYNLSKNINPNEIILDKIDLKLNKGERAILIGLNGSGKTSTLILARGLISTSVGQYTGDVNIFGNNIKSLDLYSLAELSRIVFPSAAHGLVGIRVIDELNLSLHRSRAPKNTYDKIIHKTLLKVGLNNSFLNRKTLSLSGGQQQRVALASALIANPRMLFFDEVSGQLDPIGKEEIFKSIENIEKSQSILVSEANFNPYNFDKIFLVKDKKITEVFKTNDNFLEILKESGRRIPILLELSFLLKDSKIINNFSYAKEQVIKNKNNFNLIKLLSPEKYPINTKKNKILDITNLSFSYDKKIEVLKDINLSFYENEITSILGANGSGKSTLSLVLCNVLKATKGYVNLRDKYKIGYIFQEPSYQILCTKVKDELAFGPKQLKLNKIKIEEIVKRECKRFNLNPEDNPINLSSEDMRKLTIGSILAIDSDIIIFDEPTNTLDENEINNLFEIIKKLKESGKTIILISHDVYLSWKYAERIIVMKDGKIEIDGQTNQIMEKEELLRSCNITVPEIAKIYNKLLSFSH</sequence>
<dbReference type="Gene3D" id="3.40.50.300">
    <property type="entry name" value="P-loop containing nucleotide triphosphate hydrolases"/>
    <property type="match status" value="2"/>
</dbReference>
<dbReference type="SMART" id="SM00382">
    <property type="entry name" value="AAA"/>
    <property type="match status" value="2"/>
</dbReference>
<keyword evidence="6 8" id="KW-1133">Transmembrane helix</keyword>
<evidence type="ECO:0000259" key="9">
    <source>
        <dbReference type="PROSITE" id="PS50893"/>
    </source>
</evidence>
<feature type="domain" description="ABC transporter" evidence="9">
    <location>
        <begin position="231"/>
        <end position="467"/>
    </location>
</feature>
<keyword evidence="2" id="KW-0813">Transport</keyword>
<gene>
    <name evidence="10" type="ORF">METZ01_LOCUS108563</name>
</gene>
<dbReference type="PANTHER" id="PTHR43553">
    <property type="entry name" value="HEAVY METAL TRANSPORTER"/>
    <property type="match status" value="1"/>
</dbReference>